<dbReference type="InterPro" id="IPR054402">
    <property type="entry name" value="Tt1218-like_dom"/>
</dbReference>
<dbReference type="NCBIfam" id="TIGR02523">
    <property type="entry name" value="type_IV_pilV"/>
    <property type="match status" value="1"/>
</dbReference>
<keyword evidence="1" id="KW-1133">Transmembrane helix</keyword>
<organism evidence="3 4">
    <name type="scientific">Comamonas terrae</name>
    <dbReference type="NCBI Taxonomy" id="673548"/>
    <lineage>
        <taxon>Bacteria</taxon>
        <taxon>Pseudomonadati</taxon>
        <taxon>Pseudomonadota</taxon>
        <taxon>Betaproteobacteria</taxon>
        <taxon>Burkholderiales</taxon>
        <taxon>Comamonadaceae</taxon>
        <taxon>Comamonas</taxon>
    </lineage>
</organism>
<keyword evidence="4" id="KW-1185">Reference proteome</keyword>
<reference evidence="4" key="1">
    <citation type="journal article" date="2019" name="Int. J. Syst. Evol. Microbiol.">
        <title>The Global Catalogue of Microorganisms (GCM) 10K type strain sequencing project: providing services to taxonomists for standard genome sequencing and annotation.</title>
        <authorList>
            <consortium name="The Broad Institute Genomics Platform"/>
            <consortium name="The Broad Institute Genome Sequencing Center for Infectious Disease"/>
            <person name="Wu L."/>
            <person name="Ma J."/>
        </authorList>
    </citation>
    <scope>NUCLEOTIDE SEQUENCE [LARGE SCALE GENOMIC DNA]</scope>
    <source>
        <strain evidence="4">TISTR 1906</strain>
    </source>
</reference>
<gene>
    <name evidence="3" type="primary">pilV</name>
    <name evidence="3" type="ORF">ACFSW6_02910</name>
</gene>
<comment type="caution">
    <text evidence="3">The sequence shown here is derived from an EMBL/GenBank/DDBJ whole genome shotgun (WGS) entry which is preliminary data.</text>
</comment>
<accession>A0ABW5UHB7</accession>
<keyword evidence="1" id="KW-0472">Membrane</keyword>
<proteinExistence type="predicted"/>
<evidence type="ECO:0000313" key="4">
    <source>
        <dbReference type="Proteomes" id="UP001597463"/>
    </source>
</evidence>
<keyword evidence="1" id="KW-0812">Transmembrane</keyword>
<feature type="transmembrane region" description="Helical" evidence="1">
    <location>
        <begin position="21"/>
        <end position="39"/>
    </location>
</feature>
<dbReference type="RefSeq" id="WP_083526496.1">
    <property type="nucleotide sequence ID" value="NZ_BCNT01000003.1"/>
</dbReference>
<evidence type="ECO:0000313" key="3">
    <source>
        <dbReference type="EMBL" id="MFD2753023.1"/>
    </source>
</evidence>
<evidence type="ECO:0000259" key="2">
    <source>
        <dbReference type="Pfam" id="PF22150"/>
    </source>
</evidence>
<dbReference type="InterPro" id="IPR012902">
    <property type="entry name" value="N_methyl_site"/>
</dbReference>
<dbReference type="Pfam" id="PF22150">
    <property type="entry name" value="Tt1218-like"/>
    <property type="match status" value="1"/>
</dbReference>
<dbReference type="PROSITE" id="PS00409">
    <property type="entry name" value="PROKAR_NTER_METHYL"/>
    <property type="match status" value="1"/>
</dbReference>
<name>A0ABW5UHB7_9BURK</name>
<dbReference type="Proteomes" id="UP001597463">
    <property type="component" value="Unassembled WGS sequence"/>
</dbReference>
<sequence>MFPMKTRFPYRQRGITLIESLIAIVIAALGILGILGVQMRTLTDTQTTVRRAQAIRLIEDLSERMKVNPNALADLKAYTSAFSDQPAIGDCQTKACTHTQLAAYDLGLWKQSVANTLPLGQANIFLAPGESVDANRRQLGVMISWRENERDISNTSDKALYKNNIDATKVRAADGTLSSGSDQSCPTDHTCHLQYISVAARCAPYLGGGTTQFFCPGA</sequence>
<dbReference type="Pfam" id="PF07963">
    <property type="entry name" value="N_methyl"/>
    <property type="match status" value="1"/>
</dbReference>
<dbReference type="InterPro" id="IPR013362">
    <property type="entry name" value="Pilus_4_PilV"/>
</dbReference>
<evidence type="ECO:0000256" key="1">
    <source>
        <dbReference type="SAM" id="Phobius"/>
    </source>
</evidence>
<protein>
    <submittedName>
        <fullName evidence="3">Type IV pilus modification protein PilV</fullName>
    </submittedName>
</protein>
<feature type="domain" description="Type IV pilin Tt1218-like" evidence="2">
    <location>
        <begin position="37"/>
        <end position="106"/>
    </location>
</feature>
<dbReference type="EMBL" id="JBHUMV010000001">
    <property type="protein sequence ID" value="MFD2753023.1"/>
    <property type="molecule type" value="Genomic_DNA"/>
</dbReference>